<keyword evidence="3" id="KW-1185">Reference proteome</keyword>
<reference evidence="2" key="2">
    <citation type="submission" date="2021-09" db="EMBL/GenBank/DDBJ databases">
        <authorList>
            <person name="Jia N."/>
            <person name="Wang J."/>
            <person name="Shi W."/>
            <person name="Du L."/>
            <person name="Sun Y."/>
            <person name="Zhan W."/>
            <person name="Jiang J."/>
            <person name="Wang Q."/>
            <person name="Zhang B."/>
            <person name="Ji P."/>
            <person name="Sakyi L.B."/>
            <person name="Cui X."/>
            <person name="Yuan T."/>
            <person name="Jiang B."/>
            <person name="Yang W."/>
            <person name="Lam T.T.-Y."/>
            <person name="Chang Q."/>
            <person name="Ding S."/>
            <person name="Wang X."/>
            <person name="Zhu J."/>
            <person name="Ruan X."/>
            <person name="Zhao L."/>
            <person name="Wei J."/>
            <person name="Que T."/>
            <person name="Du C."/>
            <person name="Cheng J."/>
            <person name="Dai P."/>
            <person name="Han X."/>
            <person name="Huang E."/>
            <person name="Gao Y."/>
            <person name="Liu J."/>
            <person name="Shao H."/>
            <person name="Ye R."/>
            <person name="Li L."/>
            <person name="Wei W."/>
            <person name="Wang X."/>
            <person name="Wang C."/>
            <person name="Huo Q."/>
            <person name="Li W."/>
            <person name="Guo W."/>
            <person name="Chen H."/>
            <person name="Chen S."/>
            <person name="Zhou L."/>
            <person name="Zhou L."/>
            <person name="Ni X."/>
            <person name="Tian J."/>
            <person name="Zhou Y."/>
            <person name="Sheng Y."/>
            <person name="Liu T."/>
            <person name="Pan Y."/>
            <person name="Xia L."/>
            <person name="Li J."/>
            <person name="Zhao F."/>
            <person name="Cao W."/>
        </authorList>
    </citation>
    <scope>NUCLEOTIDE SEQUENCE</scope>
    <source>
        <strain evidence="2">Rmic-2018</strain>
        <tissue evidence="2">Larvae</tissue>
    </source>
</reference>
<organism evidence="2 3">
    <name type="scientific">Rhipicephalus microplus</name>
    <name type="common">Cattle tick</name>
    <name type="synonym">Boophilus microplus</name>
    <dbReference type="NCBI Taxonomy" id="6941"/>
    <lineage>
        <taxon>Eukaryota</taxon>
        <taxon>Metazoa</taxon>
        <taxon>Ecdysozoa</taxon>
        <taxon>Arthropoda</taxon>
        <taxon>Chelicerata</taxon>
        <taxon>Arachnida</taxon>
        <taxon>Acari</taxon>
        <taxon>Parasitiformes</taxon>
        <taxon>Ixodida</taxon>
        <taxon>Ixodoidea</taxon>
        <taxon>Ixodidae</taxon>
        <taxon>Rhipicephalinae</taxon>
        <taxon>Rhipicephalus</taxon>
        <taxon>Boophilus</taxon>
    </lineage>
</organism>
<proteinExistence type="predicted"/>
<feature type="compositionally biased region" description="Polar residues" evidence="1">
    <location>
        <begin position="243"/>
        <end position="257"/>
    </location>
</feature>
<comment type="caution">
    <text evidence="2">The sequence shown here is derived from an EMBL/GenBank/DDBJ whole genome shotgun (WGS) entry which is preliminary data.</text>
</comment>
<feature type="region of interest" description="Disordered" evidence="1">
    <location>
        <begin position="1"/>
        <end position="52"/>
    </location>
</feature>
<name>A0A9J6EUZ3_RHIMP</name>
<feature type="compositionally biased region" description="Basic and acidic residues" evidence="1">
    <location>
        <begin position="41"/>
        <end position="52"/>
    </location>
</feature>
<dbReference type="AlphaFoldDB" id="A0A9J6EUZ3"/>
<dbReference type="Proteomes" id="UP000821866">
    <property type="component" value="Chromosome 10"/>
</dbReference>
<reference evidence="2" key="1">
    <citation type="journal article" date="2020" name="Cell">
        <title>Large-Scale Comparative Analyses of Tick Genomes Elucidate Their Genetic Diversity and Vector Capacities.</title>
        <authorList>
            <consortium name="Tick Genome and Microbiome Consortium (TIGMIC)"/>
            <person name="Jia N."/>
            <person name="Wang J."/>
            <person name="Shi W."/>
            <person name="Du L."/>
            <person name="Sun Y."/>
            <person name="Zhan W."/>
            <person name="Jiang J.F."/>
            <person name="Wang Q."/>
            <person name="Zhang B."/>
            <person name="Ji P."/>
            <person name="Bell-Sakyi L."/>
            <person name="Cui X.M."/>
            <person name="Yuan T.T."/>
            <person name="Jiang B.G."/>
            <person name="Yang W.F."/>
            <person name="Lam T.T."/>
            <person name="Chang Q.C."/>
            <person name="Ding S.J."/>
            <person name="Wang X.J."/>
            <person name="Zhu J.G."/>
            <person name="Ruan X.D."/>
            <person name="Zhao L."/>
            <person name="Wei J.T."/>
            <person name="Ye R.Z."/>
            <person name="Que T.C."/>
            <person name="Du C.H."/>
            <person name="Zhou Y.H."/>
            <person name="Cheng J.X."/>
            <person name="Dai P.F."/>
            <person name="Guo W.B."/>
            <person name="Han X.H."/>
            <person name="Huang E.J."/>
            <person name="Li L.F."/>
            <person name="Wei W."/>
            <person name="Gao Y.C."/>
            <person name="Liu J.Z."/>
            <person name="Shao H.Z."/>
            <person name="Wang X."/>
            <person name="Wang C.C."/>
            <person name="Yang T.C."/>
            <person name="Huo Q.B."/>
            <person name="Li W."/>
            <person name="Chen H.Y."/>
            <person name="Chen S.E."/>
            <person name="Zhou L.G."/>
            <person name="Ni X.B."/>
            <person name="Tian J.H."/>
            <person name="Sheng Y."/>
            <person name="Liu T."/>
            <person name="Pan Y.S."/>
            <person name="Xia L.Y."/>
            <person name="Li J."/>
            <person name="Zhao F."/>
            <person name="Cao W.C."/>
        </authorList>
    </citation>
    <scope>NUCLEOTIDE SEQUENCE</scope>
    <source>
        <strain evidence="2">Rmic-2018</strain>
    </source>
</reference>
<accession>A0A9J6EUZ3</accession>
<sequence length="282" mass="30142">MSPKGAKYQATHAYGKRRKPWNKRRKLDTEADAADLTEQETPEHLGDRESSAVCDRDSASVWASYDLTTGRADGMSGVCDASACGVVSTCRVERSACGDDVSMCRVDESTCGLDASTSSGDRASASNGNVTLAPADVRASSIKQRISAPTLTAEEIARREEMRVDALNALSDTPATKRKFQLMNDGESDKNVVPEASFFIANKVMMDKLLSTFRCHQCGRALTYQSGGGAGYGTSTDDRATAVRSSPEPSSCQSAADNSRHGPEQRSGINHLDFAQVCAGYT</sequence>
<feature type="compositionally biased region" description="Basic residues" evidence="1">
    <location>
        <begin position="14"/>
        <end position="26"/>
    </location>
</feature>
<feature type="compositionally biased region" description="Acidic residues" evidence="1">
    <location>
        <begin position="30"/>
        <end position="40"/>
    </location>
</feature>
<gene>
    <name evidence="2" type="ORF">HPB51_022356</name>
</gene>
<dbReference type="EMBL" id="JABSTU010000002">
    <property type="protein sequence ID" value="KAH8038122.1"/>
    <property type="molecule type" value="Genomic_DNA"/>
</dbReference>
<evidence type="ECO:0000313" key="3">
    <source>
        <dbReference type="Proteomes" id="UP000821866"/>
    </source>
</evidence>
<feature type="region of interest" description="Disordered" evidence="1">
    <location>
        <begin position="229"/>
        <end position="267"/>
    </location>
</feature>
<evidence type="ECO:0000313" key="2">
    <source>
        <dbReference type="EMBL" id="KAH8038122.1"/>
    </source>
</evidence>
<protein>
    <submittedName>
        <fullName evidence="2">Uncharacterized protein</fullName>
    </submittedName>
</protein>
<evidence type="ECO:0000256" key="1">
    <source>
        <dbReference type="SAM" id="MobiDB-lite"/>
    </source>
</evidence>